<protein>
    <submittedName>
        <fullName evidence="1">Uncharacterized protein</fullName>
    </submittedName>
</protein>
<accession>D4ZCJ6</accession>
<proteinExistence type="predicted"/>
<keyword evidence="2" id="KW-1185">Reference proteome</keyword>
<name>D4ZCJ6_SHEVD</name>
<dbReference type="Proteomes" id="UP000002350">
    <property type="component" value="Chromosome"/>
</dbReference>
<organism evidence="1 2">
    <name type="scientific">Shewanella violacea (strain JCM 10179 / CIP 106290 / LMG 19151 / DSS12)</name>
    <dbReference type="NCBI Taxonomy" id="637905"/>
    <lineage>
        <taxon>Bacteria</taxon>
        <taxon>Pseudomonadati</taxon>
        <taxon>Pseudomonadota</taxon>
        <taxon>Gammaproteobacteria</taxon>
        <taxon>Alteromonadales</taxon>
        <taxon>Shewanellaceae</taxon>
        <taxon>Shewanella</taxon>
    </lineage>
</organism>
<sequence length="153" mass="17509">MFFIFLFSIPSQAVEINYNGMWTKYRVFKTLEGMTAEAKLSFTSSENLNLLTVLKLESRELKQLEKLPEKSGYILVVKRQSIAGNKLEVTSVATGAKLYTKEGSIWLVAQLNEKDRVKIHCLIGAIYIGALSQEDFVKLKMFNDDFRYYDECG</sequence>
<dbReference type="HOGENOM" id="CLU_1712039_0_0_6"/>
<gene>
    <name evidence="1" type="ordered locus">SVI_3770</name>
</gene>
<reference evidence="2" key="1">
    <citation type="journal article" date="2010" name="Mol. Biosyst.">
        <title>Complete genome sequence and comparative analysis of Shewanella violacea, a psychrophilic and piezophilic bacterium from deep sea floor sediments.</title>
        <authorList>
            <person name="Aono E."/>
            <person name="Baba T."/>
            <person name="Ara T."/>
            <person name="Nishi T."/>
            <person name="Nakamichi T."/>
            <person name="Inamoto E."/>
            <person name="Toyonaga H."/>
            <person name="Hasegawa M."/>
            <person name="Takai Y."/>
            <person name="Okumura Y."/>
            <person name="Baba M."/>
            <person name="Tomita M."/>
            <person name="Kato C."/>
            <person name="Oshima T."/>
            <person name="Nakasone K."/>
            <person name="Mori H."/>
        </authorList>
    </citation>
    <scope>NUCLEOTIDE SEQUENCE [LARGE SCALE GENOMIC DNA]</scope>
    <source>
        <strain evidence="2">JCM 10179 / CIP 106290 / LMG 19151 / DSS12</strain>
    </source>
</reference>
<dbReference type="EMBL" id="AP011177">
    <property type="protein sequence ID" value="BAJ03741.1"/>
    <property type="molecule type" value="Genomic_DNA"/>
</dbReference>
<dbReference type="STRING" id="637905.SVI_3770"/>
<evidence type="ECO:0000313" key="1">
    <source>
        <dbReference type="EMBL" id="BAJ03741.1"/>
    </source>
</evidence>
<evidence type="ECO:0000313" key="2">
    <source>
        <dbReference type="Proteomes" id="UP000002350"/>
    </source>
</evidence>
<dbReference type="KEGG" id="svo:SVI_3770"/>
<dbReference type="AlphaFoldDB" id="D4ZCJ6"/>